<name>A0A0S4JDR4_BODSA</name>
<gene>
    <name evidence="2" type="ORF">BSAL_22935</name>
</gene>
<evidence type="ECO:0000256" key="1">
    <source>
        <dbReference type="SAM" id="MobiDB-lite"/>
    </source>
</evidence>
<evidence type="ECO:0000313" key="2">
    <source>
        <dbReference type="EMBL" id="CUG89702.1"/>
    </source>
</evidence>
<accession>A0A0S4JDR4</accession>
<feature type="region of interest" description="Disordered" evidence="1">
    <location>
        <begin position="23"/>
        <end position="59"/>
    </location>
</feature>
<evidence type="ECO:0000313" key="3">
    <source>
        <dbReference type="Proteomes" id="UP000051952"/>
    </source>
</evidence>
<reference evidence="3" key="1">
    <citation type="submission" date="2015-09" db="EMBL/GenBank/DDBJ databases">
        <authorList>
            <consortium name="Pathogen Informatics"/>
        </authorList>
    </citation>
    <scope>NUCLEOTIDE SEQUENCE [LARGE SCALE GENOMIC DNA]</scope>
    <source>
        <strain evidence="3">Lake Konstanz</strain>
    </source>
</reference>
<feature type="compositionally biased region" description="Low complexity" evidence="1">
    <location>
        <begin position="23"/>
        <end position="33"/>
    </location>
</feature>
<proteinExistence type="predicted"/>
<dbReference type="AlphaFoldDB" id="A0A0S4JDR4"/>
<protein>
    <submittedName>
        <fullName evidence="2">Uncharacterized protein</fullName>
    </submittedName>
</protein>
<dbReference type="VEuPathDB" id="TriTrypDB:BSAL_22935"/>
<sequence length="235" mass="26197">MRPSSRIDWDARVDDRFRTFLSQPQAVYPQQQQHDGSGGRENGFNPRDLRQIDEGGQTEFGTSKDAAVETIVTTADLAKIIPMPDDATLLQSTKASLLRYEERAAVLQAFLQRELTIELQDAGVGFGPSLLDKVYHSAALDNRKLRADYQPRKQLAYQQQGQEGAQFGAANNGAHVYDKTQTERWAFPAGIHRYGLYPAGAMKSARVLGETADAVQRRHLLFDDIDDSMGNLPNM</sequence>
<keyword evidence="3" id="KW-1185">Reference proteome</keyword>
<dbReference type="EMBL" id="CYKH01001761">
    <property type="protein sequence ID" value="CUG89702.1"/>
    <property type="molecule type" value="Genomic_DNA"/>
</dbReference>
<organism evidence="2 3">
    <name type="scientific">Bodo saltans</name>
    <name type="common">Flagellated protozoan</name>
    <dbReference type="NCBI Taxonomy" id="75058"/>
    <lineage>
        <taxon>Eukaryota</taxon>
        <taxon>Discoba</taxon>
        <taxon>Euglenozoa</taxon>
        <taxon>Kinetoplastea</taxon>
        <taxon>Metakinetoplastina</taxon>
        <taxon>Eubodonida</taxon>
        <taxon>Bodonidae</taxon>
        <taxon>Bodo</taxon>
    </lineage>
</organism>
<dbReference type="Proteomes" id="UP000051952">
    <property type="component" value="Unassembled WGS sequence"/>
</dbReference>